<evidence type="ECO:0000313" key="4">
    <source>
        <dbReference type="EMBL" id="RYV49764.1"/>
    </source>
</evidence>
<reference evidence="4 5" key="1">
    <citation type="submission" date="2019-01" db="EMBL/GenBank/DDBJ databases">
        <title>Novel species of Cellulomonas.</title>
        <authorList>
            <person name="Liu Q."/>
            <person name="Xin Y.-H."/>
        </authorList>
    </citation>
    <scope>NUCLEOTIDE SEQUENCE [LARGE SCALE GENOMIC DNA]</scope>
    <source>
        <strain evidence="4 5">HLT2-17</strain>
    </source>
</reference>
<dbReference type="GO" id="GO:0016491">
    <property type="term" value="F:oxidoreductase activity"/>
    <property type="evidence" value="ECO:0007669"/>
    <property type="project" value="UniProtKB-KW"/>
</dbReference>
<keyword evidence="5" id="KW-1185">Reference proteome</keyword>
<gene>
    <name evidence="4" type="ORF">EUA98_17150</name>
</gene>
<name>A0A4V1ZGU5_9MICO</name>
<dbReference type="InterPro" id="IPR003953">
    <property type="entry name" value="FAD-dep_OxRdtase_2_FAD-bd"/>
</dbReference>
<evidence type="ECO:0000256" key="1">
    <source>
        <dbReference type="ARBA" id="ARBA00022630"/>
    </source>
</evidence>
<dbReference type="Proteomes" id="UP000293764">
    <property type="component" value="Unassembled WGS sequence"/>
</dbReference>
<dbReference type="EMBL" id="SDWW01000054">
    <property type="protein sequence ID" value="RYV49764.1"/>
    <property type="molecule type" value="Genomic_DNA"/>
</dbReference>
<organism evidence="4 5">
    <name type="scientific">Pengzhenrongella frigida</name>
    <dbReference type="NCBI Taxonomy" id="1259133"/>
    <lineage>
        <taxon>Bacteria</taxon>
        <taxon>Bacillati</taxon>
        <taxon>Actinomycetota</taxon>
        <taxon>Actinomycetes</taxon>
        <taxon>Micrococcales</taxon>
        <taxon>Pengzhenrongella</taxon>
    </lineage>
</organism>
<comment type="caution">
    <text evidence="4">The sequence shown here is derived from an EMBL/GenBank/DDBJ whole genome shotgun (WGS) entry which is preliminary data.</text>
</comment>
<feature type="non-terminal residue" evidence="4">
    <location>
        <position position="43"/>
    </location>
</feature>
<evidence type="ECO:0000259" key="3">
    <source>
        <dbReference type="Pfam" id="PF00890"/>
    </source>
</evidence>
<sequence>MPTSPTATLRDLIIVGSGPAGYTAALYAARAGFAPLVLAGSVT</sequence>
<dbReference type="RefSeq" id="WP_130103918.1">
    <property type="nucleotide sequence ID" value="NZ_SDWW01000054.1"/>
</dbReference>
<dbReference type="InterPro" id="IPR036188">
    <property type="entry name" value="FAD/NAD-bd_sf"/>
</dbReference>
<evidence type="ECO:0000256" key="2">
    <source>
        <dbReference type="ARBA" id="ARBA00023002"/>
    </source>
</evidence>
<proteinExistence type="predicted"/>
<keyword evidence="2" id="KW-0560">Oxidoreductase</keyword>
<dbReference type="Pfam" id="PF00890">
    <property type="entry name" value="FAD_binding_2"/>
    <property type="match status" value="1"/>
</dbReference>
<dbReference type="SUPFAM" id="SSF51905">
    <property type="entry name" value="FAD/NAD(P)-binding domain"/>
    <property type="match status" value="1"/>
</dbReference>
<dbReference type="Gene3D" id="3.50.50.60">
    <property type="entry name" value="FAD/NAD(P)-binding domain"/>
    <property type="match status" value="1"/>
</dbReference>
<dbReference type="AlphaFoldDB" id="A0A4V1ZGU5"/>
<protein>
    <submittedName>
        <fullName evidence="4">FAD-binding protein</fullName>
    </submittedName>
</protein>
<accession>A0A4V1ZGU5</accession>
<feature type="domain" description="FAD-dependent oxidoreductase 2 FAD-binding" evidence="3">
    <location>
        <begin position="11"/>
        <end position="37"/>
    </location>
</feature>
<evidence type="ECO:0000313" key="5">
    <source>
        <dbReference type="Proteomes" id="UP000293764"/>
    </source>
</evidence>
<keyword evidence="1" id="KW-0285">Flavoprotein</keyword>